<gene>
    <name evidence="9" type="ORF">MCOR_6325</name>
</gene>
<evidence type="ECO:0000256" key="7">
    <source>
        <dbReference type="PROSITE-ProRule" id="PRU00023"/>
    </source>
</evidence>
<dbReference type="OrthoDB" id="341259at2759"/>
<keyword evidence="10" id="KW-1185">Reference proteome</keyword>
<feature type="region of interest" description="Disordered" evidence="8">
    <location>
        <begin position="551"/>
        <end position="583"/>
    </location>
</feature>
<dbReference type="SMART" id="SM00248">
    <property type="entry name" value="ANK"/>
    <property type="match status" value="4"/>
</dbReference>
<dbReference type="InterPro" id="IPR036770">
    <property type="entry name" value="Ankyrin_rpt-contain_sf"/>
</dbReference>
<dbReference type="PANTHER" id="PTHR24171">
    <property type="entry name" value="ANKYRIN REPEAT DOMAIN-CONTAINING PROTEIN 39-RELATED"/>
    <property type="match status" value="1"/>
</dbReference>
<feature type="repeat" description="ANK" evidence="7">
    <location>
        <begin position="141"/>
        <end position="173"/>
    </location>
</feature>
<feature type="repeat" description="ANK" evidence="7">
    <location>
        <begin position="108"/>
        <end position="140"/>
    </location>
</feature>
<organism evidence="9 10">
    <name type="scientific">Mytilus coruscus</name>
    <name type="common">Sea mussel</name>
    <dbReference type="NCBI Taxonomy" id="42192"/>
    <lineage>
        <taxon>Eukaryota</taxon>
        <taxon>Metazoa</taxon>
        <taxon>Spiralia</taxon>
        <taxon>Lophotrochozoa</taxon>
        <taxon>Mollusca</taxon>
        <taxon>Bivalvia</taxon>
        <taxon>Autobranchia</taxon>
        <taxon>Pteriomorphia</taxon>
        <taxon>Mytilida</taxon>
        <taxon>Mytiloidea</taxon>
        <taxon>Mytilidae</taxon>
        <taxon>Mytilinae</taxon>
        <taxon>Mytilus</taxon>
    </lineage>
</organism>
<dbReference type="GO" id="GO:0005634">
    <property type="term" value="C:nucleus"/>
    <property type="evidence" value="ECO:0007669"/>
    <property type="project" value="UniProtKB-SubCell"/>
</dbReference>
<dbReference type="InterPro" id="IPR002110">
    <property type="entry name" value="Ankyrin_rpt"/>
</dbReference>
<dbReference type="FunFam" id="1.25.40.20:FF:000025">
    <property type="entry name" value="GA-binding protein subunit beta-1 isoform X1"/>
    <property type="match status" value="1"/>
</dbReference>
<evidence type="ECO:0000313" key="10">
    <source>
        <dbReference type="Proteomes" id="UP000507470"/>
    </source>
</evidence>
<keyword evidence="3" id="KW-0805">Transcription regulation</keyword>
<name>A0A6J8AEM6_MYTCO</name>
<reference evidence="9 10" key="1">
    <citation type="submission" date="2020-06" db="EMBL/GenBank/DDBJ databases">
        <authorList>
            <person name="Li R."/>
            <person name="Bekaert M."/>
        </authorList>
    </citation>
    <scope>NUCLEOTIDE SEQUENCE [LARGE SCALE GENOMIC DNA]</scope>
    <source>
        <strain evidence="10">wild</strain>
    </source>
</reference>
<proteinExistence type="predicted"/>
<feature type="compositionally biased region" description="Basic and acidic residues" evidence="8">
    <location>
        <begin position="561"/>
        <end position="583"/>
    </location>
</feature>
<comment type="subcellular location">
    <subcellularLocation>
        <location evidence="1">Nucleus</location>
    </subcellularLocation>
</comment>
<dbReference type="EMBL" id="CACVKT020001187">
    <property type="protein sequence ID" value="CAC5365786.1"/>
    <property type="molecule type" value="Genomic_DNA"/>
</dbReference>
<dbReference type="SUPFAM" id="SSF48403">
    <property type="entry name" value="Ankyrin repeat"/>
    <property type="match status" value="1"/>
</dbReference>
<dbReference type="PROSITE" id="PS50088">
    <property type="entry name" value="ANK_REPEAT"/>
    <property type="match status" value="3"/>
</dbReference>
<dbReference type="PRINTS" id="PR01415">
    <property type="entry name" value="ANKYRIN"/>
</dbReference>
<evidence type="ECO:0000256" key="1">
    <source>
        <dbReference type="ARBA" id="ARBA00004123"/>
    </source>
</evidence>
<feature type="region of interest" description="Disordered" evidence="8">
    <location>
        <begin position="620"/>
        <end position="642"/>
    </location>
</feature>
<accession>A0A6J8AEM6</accession>
<protein>
    <submittedName>
        <fullName evidence="9">GABPB</fullName>
    </submittedName>
</protein>
<dbReference type="Proteomes" id="UP000507470">
    <property type="component" value="Unassembled WGS sequence"/>
</dbReference>
<evidence type="ECO:0000256" key="6">
    <source>
        <dbReference type="ARBA" id="ARBA00023242"/>
    </source>
</evidence>
<dbReference type="PROSITE" id="PS50297">
    <property type="entry name" value="ANK_REP_REGION"/>
    <property type="match status" value="3"/>
</dbReference>
<dbReference type="AlphaFoldDB" id="A0A6J8AEM6"/>
<evidence type="ECO:0000256" key="8">
    <source>
        <dbReference type="SAM" id="MobiDB-lite"/>
    </source>
</evidence>
<feature type="repeat" description="ANK" evidence="7">
    <location>
        <begin position="75"/>
        <end position="107"/>
    </location>
</feature>
<evidence type="ECO:0000313" key="9">
    <source>
        <dbReference type="EMBL" id="CAC5365786.1"/>
    </source>
</evidence>
<evidence type="ECO:0000256" key="5">
    <source>
        <dbReference type="ARBA" id="ARBA00023163"/>
    </source>
</evidence>
<dbReference type="Pfam" id="PF13637">
    <property type="entry name" value="Ank_4"/>
    <property type="match status" value="1"/>
</dbReference>
<keyword evidence="2" id="KW-0677">Repeat</keyword>
<evidence type="ECO:0000256" key="4">
    <source>
        <dbReference type="ARBA" id="ARBA00023043"/>
    </source>
</evidence>
<evidence type="ECO:0000256" key="3">
    <source>
        <dbReference type="ARBA" id="ARBA00023015"/>
    </source>
</evidence>
<keyword evidence="5" id="KW-0804">Transcription</keyword>
<keyword evidence="6" id="KW-0539">Nucleus</keyword>
<dbReference type="PANTHER" id="PTHR24171:SF9">
    <property type="entry name" value="ANKYRIN REPEAT DOMAIN-CONTAINING PROTEIN 39"/>
    <property type="match status" value="1"/>
</dbReference>
<evidence type="ECO:0000256" key="2">
    <source>
        <dbReference type="ARBA" id="ARBA00022737"/>
    </source>
</evidence>
<keyword evidence="4 7" id="KW-0040">ANK repeat</keyword>
<dbReference type="Gene3D" id="1.25.40.20">
    <property type="entry name" value="Ankyrin repeat-containing domain"/>
    <property type="match status" value="1"/>
</dbReference>
<dbReference type="Pfam" id="PF12796">
    <property type="entry name" value="Ank_2"/>
    <property type="match status" value="1"/>
</dbReference>
<sequence>MSENRTIEVSEREVLVLPPLDREIVIQESKSGPRNLHRMSLVDLGKRLLEAAKRGETDEVRTLMSNGAPFTTDWLGTSPLHFATQFGHHDTAEVLLRAGISRDARTKVDRTPLHVAAQEGHNDIVELLIQHAADIDAKDMLKMTPLHWASEKGHKPVLETLIKHGADINCENKFDRTPLDIAIANGRADIAELLTMAQMQYGGTVQQLEDVKSHEVMVNGTMHADLSSITEGDSITIETTEIDQSDNIETVTVTTDEQSNKDVLPVNIFQNVSRSIESDSSETQNSSVLATLAALAEATAPNTIQQNTATTEAMNWLESQGITMITTSEGGIITSAIDSGQSITLTEGGIITSAIDSGQSITLTEAGKIALNFIKQQDGEEGEIVVKPEVDLGPEVIEEAAHIGGDVEDIVTGLPEGTELVTTGGDMDDQNVLTIVSNQNLGGVTEDAGIVAMGDDVVTMENQDLVGDVTEHSDGIVMVTEVTGEIVTPTDGMLTVTEVTDDVTNVTMEGDEITETGLQISDENNLHISDVTTVTETNSLQISDVAMVTEEGAGGDASDEPPAKRSRTDVEPEDKGDGIKLETLDKDDLKKQLEEMQKQAEAFKQQLKEKEVEAETYKKRLSDIGLQPEDQSEEVLDQAANE</sequence>